<dbReference type="InterPro" id="IPR001387">
    <property type="entry name" value="Cro/C1-type_HTH"/>
</dbReference>
<dbReference type="PROSITE" id="PS50943">
    <property type="entry name" value="HTH_CROC1"/>
    <property type="match status" value="1"/>
</dbReference>
<evidence type="ECO:0000313" key="2">
    <source>
        <dbReference type="EMBL" id="SNY13061.1"/>
    </source>
</evidence>
<dbReference type="InterPro" id="IPR010982">
    <property type="entry name" value="Lambda_DNA-bd_dom_sf"/>
</dbReference>
<evidence type="ECO:0000313" key="3">
    <source>
        <dbReference type="Proteomes" id="UP000219612"/>
    </source>
</evidence>
<name>A0A285FS77_9ACTN</name>
<dbReference type="AlphaFoldDB" id="A0A285FS77"/>
<dbReference type="SMART" id="SM00530">
    <property type="entry name" value="HTH_XRE"/>
    <property type="match status" value="1"/>
</dbReference>
<dbReference type="Gene3D" id="1.10.260.40">
    <property type="entry name" value="lambda repressor-like DNA-binding domains"/>
    <property type="match status" value="1"/>
</dbReference>
<dbReference type="Pfam" id="PF13560">
    <property type="entry name" value="HTH_31"/>
    <property type="match status" value="1"/>
</dbReference>
<accession>A0A285FS77</accession>
<dbReference type="SUPFAM" id="SSF47413">
    <property type="entry name" value="lambda repressor-like DNA-binding domains"/>
    <property type="match status" value="1"/>
</dbReference>
<gene>
    <name evidence="2" type="ORF">SAMN05421748_1011061</name>
</gene>
<dbReference type="CDD" id="cd00093">
    <property type="entry name" value="HTH_XRE"/>
    <property type="match status" value="1"/>
</dbReference>
<protein>
    <submittedName>
        <fullName evidence="2">Helix-turn-helix domain-containing protein</fullName>
    </submittedName>
</protein>
<organism evidence="2 3">
    <name type="scientific">Paractinoplanes atraurantiacus</name>
    <dbReference type="NCBI Taxonomy" id="1036182"/>
    <lineage>
        <taxon>Bacteria</taxon>
        <taxon>Bacillati</taxon>
        <taxon>Actinomycetota</taxon>
        <taxon>Actinomycetes</taxon>
        <taxon>Micromonosporales</taxon>
        <taxon>Micromonosporaceae</taxon>
        <taxon>Paractinoplanes</taxon>
    </lineage>
</organism>
<keyword evidence="3" id="KW-1185">Reference proteome</keyword>
<dbReference type="Proteomes" id="UP000219612">
    <property type="component" value="Unassembled WGS sequence"/>
</dbReference>
<proteinExistence type="predicted"/>
<reference evidence="2 3" key="1">
    <citation type="submission" date="2017-09" db="EMBL/GenBank/DDBJ databases">
        <authorList>
            <person name="Ehlers B."/>
            <person name="Leendertz F.H."/>
        </authorList>
    </citation>
    <scope>NUCLEOTIDE SEQUENCE [LARGE SCALE GENOMIC DNA]</scope>
    <source>
        <strain evidence="2 3">CGMCC 4.6857</strain>
    </source>
</reference>
<evidence type="ECO:0000259" key="1">
    <source>
        <dbReference type="PROSITE" id="PS50943"/>
    </source>
</evidence>
<dbReference type="GO" id="GO:0003677">
    <property type="term" value="F:DNA binding"/>
    <property type="evidence" value="ECO:0007669"/>
    <property type="project" value="InterPro"/>
</dbReference>
<sequence>METFGVLARRLRGTRSLREAARAAHLDPGHLSRIERDLRPPTVAVALALDTLYGTENRLTALAEAEADLSPAARRLMALFGPLTYRSERTAFTSAGRT</sequence>
<feature type="domain" description="HTH cro/C1-type" evidence="1">
    <location>
        <begin position="16"/>
        <end position="62"/>
    </location>
</feature>
<dbReference type="EMBL" id="OBDY01000001">
    <property type="protein sequence ID" value="SNY13061.1"/>
    <property type="molecule type" value="Genomic_DNA"/>
</dbReference>